<keyword evidence="3" id="KW-1185">Reference proteome</keyword>
<dbReference type="Proteomes" id="UP000035368">
    <property type="component" value="Chromosome"/>
</dbReference>
<dbReference type="Pfam" id="PF12802">
    <property type="entry name" value="MarR_2"/>
    <property type="match status" value="1"/>
</dbReference>
<dbReference type="InterPro" id="IPR039422">
    <property type="entry name" value="MarR/SlyA-like"/>
</dbReference>
<proteinExistence type="predicted"/>
<protein>
    <submittedName>
        <fullName evidence="2">Transcriptional regulator</fullName>
    </submittedName>
</protein>
<dbReference type="KEGG" id="cei:CEPID_04950"/>
<dbReference type="Gene3D" id="1.10.10.10">
    <property type="entry name" value="Winged helix-like DNA-binding domain superfamily/Winged helix DNA-binding domain"/>
    <property type="match status" value="1"/>
</dbReference>
<dbReference type="PANTHER" id="PTHR33164">
    <property type="entry name" value="TRANSCRIPTIONAL REGULATOR, MARR FAMILY"/>
    <property type="match status" value="1"/>
</dbReference>
<dbReference type="PROSITE" id="PS50995">
    <property type="entry name" value="HTH_MARR_2"/>
    <property type="match status" value="1"/>
</dbReference>
<dbReference type="SUPFAM" id="SSF46785">
    <property type="entry name" value="Winged helix' DNA-binding domain"/>
    <property type="match status" value="1"/>
</dbReference>
<dbReference type="AlphaFoldDB" id="A0A0G3GQM7"/>
<dbReference type="RefSeq" id="WP_047239979.1">
    <property type="nucleotide sequence ID" value="NZ_CP011541.1"/>
</dbReference>
<reference evidence="2 3" key="1">
    <citation type="submission" date="2015-05" db="EMBL/GenBank/DDBJ databases">
        <title>Complete genome sequence of Corynebacterium epidermidicanis DSM 45586, isolated from the skin of a dog suffering from pruritus.</title>
        <authorList>
            <person name="Ruckert C."/>
            <person name="Albersmeier A."/>
            <person name="Winkler A."/>
            <person name="Tauch A."/>
        </authorList>
    </citation>
    <scope>NUCLEOTIDE SEQUENCE [LARGE SCALE GENOMIC DNA]</scope>
    <source>
        <strain evidence="2 3">DSM 45586</strain>
    </source>
</reference>
<dbReference type="PANTHER" id="PTHR33164:SF99">
    <property type="entry name" value="MARR FAMILY REGULATORY PROTEIN"/>
    <property type="match status" value="1"/>
</dbReference>
<dbReference type="InterPro" id="IPR036388">
    <property type="entry name" value="WH-like_DNA-bd_sf"/>
</dbReference>
<dbReference type="GO" id="GO:0003700">
    <property type="term" value="F:DNA-binding transcription factor activity"/>
    <property type="evidence" value="ECO:0007669"/>
    <property type="project" value="InterPro"/>
</dbReference>
<dbReference type="SMART" id="SM00347">
    <property type="entry name" value="HTH_MARR"/>
    <property type="match status" value="1"/>
</dbReference>
<dbReference type="PATRIC" id="fig|1050174.4.peg.1003"/>
<gene>
    <name evidence="2" type="ORF">CEPID_04950</name>
</gene>
<organism evidence="2 3">
    <name type="scientific">Corynebacterium epidermidicanis</name>
    <dbReference type="NCBI Taxonomy" id="1050174"/>
    <lineage>
        <taxon>Bacteria</taxon>
        <taxon>Bacillati</taxon>
        <taxon>Actinomycetota</taxon>
        <taxon>Actinomycetes</taxon>
        <taxon>Mycobacteriales</taxon>
        <taxon>Corynebacteriaceae</taxon>
        <taxon>Corynebacterium</taxon>
    </lineage>
</organism>
<dbReference type="InterPro" id="IPR000835">
    <property type="entry name" value="HTH_MarR-typ"/>
</dbReference>
<dbReference type="GO" id="GO:0006950">
    <property type="term" value="P:response to stress"/>
    <property type="evidence" value="ECO:0007669"/>
    <property type="project" value="TreeGrafter"/>
</dbReference>
<dbReference type="EMBL" id="CP011541">
    <property type="protein sequence ID" value="AKK02860.1"/>
    <property type="molecule type" value="Genomic_DNA"/>
</dbReference>
<name>A0A0G3GQM7_9CORY</name>
<dbReference type="OrthoDB" id="8635520at2"/>
<evidence type="ECO:0000259" key="1">
    <source>
        <dbReference type="PROSITE" id="PS50995"/>
    </source>
</evidence>
<evidence type="ECO:0000313" key="2">
    <source>
        <dbReference type="EMBL" id="AKK02860.1"/>
    </source>
</evidence>
<dbReference type="InterPro" id="IPR036390">
    <property type="entry name" value="WH_DNA-bd_sf"/>
</dbReference>
<evidence type="ECO:0000313" key="3">
    <source>
        <dbReference type="Proteomes" id="UP000035368"/>
    </source>
</evidence>
<feature type="domain" description="HTH marR-type" evidence="1">
    <location>
        <begin position="11"/>
        <end position="147"/>
    </location>
</feature>
<sequence length="150" mass="17403">MAAPRWLNDDEQELWRFILAAIRRLERGMDETLQQDSDLSASEFSVLVTLSEAADRRMRLRDICVELEWDRSRASHQITRMERRGLVAKNKCAEDARGVLVELLPEGMKRLETAAPAHVESVRRMVFDKLSTQDVAVFRELLNKLLEIDH</sequence>
<dbReference type="STRING" id="1050174.CEPID_04950"/>
<accession>A0A0G3GQM7</accession>